<organism evidence="3 4">
    <name type="scientific">Pseudomonas abietaniphila</name>
    <dbReference type="NCBI Taxonomy" id="89065"/>
    <lineage>
        <taxon>Bacteria</taxon>
        <taxon>Pseudomonadati</taxon>
        <taxon>Pseudomonadota</taxon>
        <taxon>Gammaproteobacteria</taxon>
        <taxon>Pseudomonadales</taxon>
        <taxon>Pseudomonadaceae</taxon>
        <taxon>Pseudomonas</taxon>
    </lineage>
</organism>
<dbReference type="Pfam" id="PF08666">
    <property type="entry name" value="SAF"/>
    <property type="match status" value="1"/>
</dbReference>
<dbReference type="EMBL" id="FNCO01000003">
    <property type="protein sequence ID" value="SDG85477.1"/>
    <property type="molecule type" value="Genomic_DNA"/>
</dbReference>
<evidence type="ECO:0000256" key="1">
    <source>
        <dbReference type="SAM" id="MobiDB-lite"/>
    </source>
</evidence>
<accession>A0A1G7XMR9</accession>
<gene>
    <name evidence="3" type="ORF">SAMN05216605_103335</name>
</gene>
<dbReference type="CDD" id="cd11614">
    <property type="entry name" value="SAF_CpaB_FlgA_like"/>
    <property type="match status" value="1"/>
</dbReference>
<name>A0A1G7XMR9_9PSED</name>
<evidence type="ECO:0000313" key="4">
    <source>
        <dbReference type="Proteomes" id="UP000182894"/>
    </source>
</evidence>
<dbReference type="AlphaFoldDB" id="A0A1G7XMR9"/>
<dbReference type="STRING" id="89065.SAMN05216605_103335"/>
<dbReference type="Pfam" id="PF16976">
    <property type="entry name" value="RcpC"/>
    <property type="match status" value="1"/>
</dbReference>
<dbReference type="OrthoDB" id="146902at2"/>
<proteinExistence type="predicted"/>
<feature type="domain" description="SAF" evidence="2">
    <location>
        <begin position="62"/>
        <end position="122"/>
    </location>
</feature>
<dbReference type="RefSeq" id="WP_074752023.1">
    <property type="nucleotide sequence ID" value="NZ_FNCO01000003.1"/>
</dbReference>
<dbReference type="Gene3D" id="3.90.1210.10">
    <property type="entry name" value="Antifreeze-like/N-acetylneuraminic acid synthase C-terminal domain"/>
    <property type="match status" value="1"/>
</dbReference>
<dbReference type="SMART" id="SM00858">
    <property type="entry name" value="SAF"/>
    <property type="match status" value="1"/>
</dbReference>
<dbReference type="InterPro" id="IPR017592">
    <property type="entry name" value="Pilus_assmbl_Flp-typ_CpaB"/>
</dbReference>
<keyword evidence="4" id="KW-1185">Reference proteome</keyword>
<feature type="region of interest" description="Disordered" evidence="1">
    <location>
        <begin position="287"/>
        <end position="315"/>
    </location>
</feature>
<reference evidence="4" key="1">
    <citation type="submission" date="2016-10" db="EMBL/GenBank/DDBJ databases">
        <authorList>
            <person name="Varghese N."/>
            <person name="Submissions S."/>
        </authorList>
    </citation>
    <scope>NUCLEOTIDE SEQUENCE [LARGE SCALE GENOMIC DNA]</scope>
    <source>
        <strain evidence="4">ATCC 700689</strain>
    </source>
</reference>
<sequence length="315" mass="33697">MSSRVTMGLAVLFLLGALFAGYWGLVLSRQPAPVAQAPVVQTDTIAAPPPGVEKPVEDPTRQPVLVLAKDIPAYEPIKADDLIVERLKVAPAGSFSSPEEAIGRMSWRPLAAGTWLTDSSFEAGGSLARMIRPGERALALSIDEIIGAGGQLSPGDYVDVLLYLPSDQTNPDRSAQTVVPALRVLSVGALMGPVNQGQQEQGISRDERAQQQKLKANARSVVVAVPEKLLSRLMLASQAGPLRLAVRSAEEKNLERYWAGDSDIALEQDTVSRNVTHFNQLSMGAARSVQVGSGEPRKPRSIEVIRGNQTAQQTP</sequence>
<dbReference type="NCBIfam" id="TIGR03177">
    <property type="entry name" value="pilus_cpaB"/>
    <property type="match status" value="1"/>
</dbReference>
<protein>
    <submittedName>
        <fullName evidence="3">Pilus assembly protein CpaB</fullName>
    </submittedName>
</protein>
<dbReference type="InterPro" id="IPR013974">
    <property type="entry name" value="SAF"/>
</dbReference>
<dbReference type="Proteomes" id="UP000182894">
    <property type="component" value="Unassembled WGS sequence"/>
</dbReference>
<dbReference type="InterPro" id="IPR031571">
    <property type="entry name" value="RcpC_dom"/>
</dbReference>
<evidence type="ECO:0000259" key="2">
    <source>
        <dbReference type="SMART" id="SM00858"/>
    </source>
</evidence>
<evidence type="ECO:0000313" key="3">
    <source>
        <dbReference type="EMBL" id="SDG85477.1"/>
    </source>
</evidence>